<feature type="transmembrane region" description="Helical" evidence="7">
    <location>
        <begin position="443"/>
        <end position="467"/>
    </location>
</feature>
<protein>
    <submittedName>
        <fullName evidence="9">Lysosome membrane protein 2-like</fullName>
    </submittedName>
</protein>
<keyword evidence="4 7" id="KW-1133">Transmembrane helix</keyword>
<evidence type="ECO:0000313" key="9">
    <source>
        <dbReference type="RefSeq" id="XP_027205188.1"/>
    </source>
</evidence>
<evidence type="ECO:0000256" key="2">
    <source>
        <dbReference type="ARBA" id="ARBA00010532"/>
    </source>
</evidence>
<organism evidence="8 9">
    <name type="scientific">Dermatophagoides pteronyssinus</name>
    <name type="common">European house dust mite</name>
    <dbReference type="NCBI Taxonomy" id="6956"/>
    <lineage>
        <taxon>Eukaryota</taxon>
        <taxon>Metazoa</taxon>
        <taxon>Ecdysozoa</taxon>
        <taxon>Arthropoda</taxon>
        <taxon>Chelicerata</taxon>
        <taxon>Arachnida</taxon>
        <taxon>Acari</taxon>
        <taxon>Acariformes</taxon>
        <taxon>Sarcoptiformes</taxon>
        <taxon>Astigmata</taxon>
        <taxon>Psoroptidia</taxon>
        <taxon>Analgoidea</taxon>
        <taxon>Pyroglyphidae</taxon>
        <taxon>Dermatophagoidinae</taxon>
        <taxon>Dermatophagoides</taxon>
    </lineage>
</organism>
<dbReference type="OMA" id="HINTITY"/>
<accession>A0A6P6YI28</accession>
<evidence type="ECO:0000256" key="4">
    <source>
        <dbReference type="ARBA" id="ARBA00022989"/>
    </source>
</evidence>
<dbReference type="Proteomes" id="UP000515146">
    <property type="component" value="Unplaced"/>
</dbReference>
<comment type="similarity">
    <text evidence="2">Belongs to the CD36 family.</text>
</comment>
<evidence type="ECO:0000256" key="3">
    <source>
        <dbReference type="ARBA" id="ARBA00022692"/>
    </source>
</evidence>
<feature type="transmembrane region" description="Helical" evidence="7">
    <location>
        <begin position="6"/>
        <end position="28"/>
    </location>
</feature>
<dbReference type="InParanoid" id="A0A6P6YI28"/>
<keyword evidence="3 7" id="KW-0812">Transmembrane</keyword>
<evidence type="ECO:0000256" key="1">
    <source>
        <dbReference type="ARBA" id="ARBA00004370"/>
    </source>
</evidence>
<dbReference type="AlphaFoldDB" id="A0A6P6YI28"/>
<dbReference type="GO" id="GO:0016020">
    <property type="term" value="C:membrane"/>
    <property type="evidence" value="ECO:0007669"/>
    <property type="project" value="UniProtKB-SubCell"/>
</dbReference>
<reference evidence="9" key="1">
    <citation type="submission" date="2025-08" db="UniProtKB">
        <authorList>
            <consortium name="RefSeq"/>
        </authorList>
    </citation>
    <scope>IDENTIFICATION</scope>
    <source>
        <strain evidence="9">Airmid</strain>
    </source>
</reference>
<keyword evidence="6" id="KW-0325">Glycoprotein</keyword>
<evidence type="ECO:0000256" key="6">
    <source>
        <dbReference type="ARBA" id="ARBA00023180"/>
    </source>
</evidence>
<sequence>MNPKILIAIGVIGAAFIIIGMSVLFGALPKIVQDKVNEQMVLDENNTDIYDMFKSLPVPLQFRIWAFEADVSTFDGQHINTITYKKRGPYVYNEQRNKSFIEFSSDGNNVSYTLDKYYTFNKDESCPGCSKDDKINFFNPLFAMEQTRLDGLIEANKKDPETLRIYESLIYNFDTIDDLLITGNSNLGQSILASKDFNTFIVDTGKSDIKQLEQVLSYADNSEITGVWPNNDDGSTSRCNKLIGTDATQYAPGLTGDETIWAFETLLCYSLYAKHGILPDRDVKDIPTYRYTIMKENFLETLENSCFCLEDDIKQCTSGMLNLKKCGAAIGFEFLASPAYFFEAPEHLKWTGLDKIVNIDDITEENCGTFFDIEPQTGIVLNAEKKLMLNIKVRPNAVPALKDLATDKYFNYQVSPFLYIEEAGGIDDENAKKLKDKLYPKKVATAALIIMIVVGVLLICVSVFLYFRQL</sequence>
<evidence type="ECO:0000256" key="5">
    <source>
        <dbReference type="ARBA" id="ARBA00023136"/>
    </source>
</evidence>
<dbReference type="PANTHER" id="PTHR11923">
    <property type="entry name" value="SCAVENGER RECEPTOR CLASS B TYPE-1 SR-B1"/>
    <property type="match status" value="1"/>
</dbReference>
<comment type="subcellular location">
    <subcellularLocation>
        <location evidence="1">Membrane</location>
    </subcellularLocation>
</comment>
<keyword evidence="8" id="KW-1185">Reference proteome</keyword>
<dbReference type="InterPro" id="IPR002159">
    <property type="entry name" value="CD36_fam"/>
</dbReference>
<dbReference type="GO" id="GO:0005737">
    <property type="term" value="C:cytoplasm"/>
    <property type="evidence" value="ECO:0007669"/>
    <property type="project" value="TreeGrafter"/>
</dbReference>
<evidence type="ECO:0000313" key="8">
    <source>
        <dbReference type="Proteomes" id="UP000515146"/>
    </source>
</evidence>
<proteinExistence type="inferred from homology"/>
<name>A0A6P6YI28_DERPT</name>
<dbReference type="PANTHER" id="PTHR11923:SF51">
    <property type="entry name" value="LYSOSOME MEMBRANE PROTEIN 2"/>
    <property type="match status" value="1"/>
</dbReference>
<dbReference type="RefSeq" id="XP_027205188.1">
    <property type="nucleotide sequence ID" value="XM_027349387.1"/>
</dbReference>
<keyword evidence="5 7" id="KW-0472">Membrane</keyword>
<evidence type="ECO:0000256" key="7">
    <source>
        <dbReference type="SAM" id="Phobius"/>
    </source>
</evidence>
<dbReference type="Pfam" id="PF01130">
    <property type="entry name" value="CD36"/>
    <property type="match status" value="1"/>
</dbReference>
<dbReference type="PRINTS" id="PR01609">
    <property type="entry name" value="CD36FAMILY"/>
</dbReference>
<dbReference type="GO" id="GO:0005044">
    <property type="term" value="F:scavenger receptor activity"/>
    <property type="evidence" value="ECO:0007669"/>
    <property type="project" value="TreeGrafter"/>
</dbReference>
<dbReference type="KEGG" id="dpte:113798802"/>
<gene>
    <name evidence="9" type="primary">LOC113798802</name>
</gene>
<dbReference type="OrthoDB" id="6498932at2759"/>